<dbReference type="InterPro" id="IPR029000">
    <property type="entry name" value="Cyclophilin-like_dom_sf"/>
</dbReference>
<dbReference type="Pfam" id="PF18050">
    <property type="entry name" value="Cyclophil_like2"/>
    <property type="match status" value="1"/>
</dbReference>
<proteinExistence type="predicted"/>
<dbReference type="SUPFAM" id="SSF50891">
    <property type="entry name" value="Cyclophilin-like"/>
    <property type="match status" value="1"/>
</dbReference>
<keyword evidence="4" id="KW-1185">Reference proteome</keyword>
<gene>
    <name evidence="3" type="ORF">A7K95_08810</name>
    <name evidence="2" type="ORF">GA842_08260</name>
</gene>
<dbReference type="InterPro" id="IPR041183">
    <property type="entry name" value="Cyclophilin-like"/>
</dbReference>
<feature type="domain" description="Cyclophilin-like" evidence="1">
    <location>
        <begin position="3"/>
        <end position="113"/>
    </location>
</feature>
<dbReference type="Gene3D" id="2.40.100.20">
    <property type="match status" value="1"/>
</dbReference>
<dbReference type="EMBL" id="WERX01000027">
    <property type="protein sequence ID" value="MDV7694854.1"/>
    <property type="molecule type" value="Genomic_DNA"/>
</dbReference>
<evidence type="ECO:0000313" key="4">
    <source>
        <dbReference type="Proteomes" id="UP000077280"/>
    </source>
</evidence>
<protein>
    <recommendedName>
        <fullName evidence="1">Cyclophilin-like domain-containing protein</fullName>
    </recommendedName>
</protein>
<dbReference type="RefSeq" id="WP_068807493.1">
    <property type="nucleotide sequence ID" value="NZ_LXND01000066.1"/>
</dbReference>
<comment type="caution">
    <text evidence="2">The sequence shown here is derived from an EMBL/GenBank/DDBJ whole genome shotgun (WGS) entry which is preliminary data.</text>
</comment>
<dbReference type="AlphaFoldDB" id="A0AAP5TEX4"/>
<evidence type="ECO:0000313" key="2">
    <source>
        <dbReference type="EMBL" id="MDV7694854.1"/>
    </source>
</evidence>
<reference evidence="2" key="2">
    <citation type="submission" date="2019-10" db="EMBL/GenBank/DDBJ databases">
        <title>Malate fermentation in French cider.</title>
        <authorList>
            <person name="Cousin F.J."/>
            <person name="Medina Fernandez S."/>
            <person name="Misery B."/>
            <person name="Laplace J.-M."/>
            <person name="Cretenet M."/>
        </authorList>
    </citation>
    <scope>NUCLEOTIDE SEQUENCE</scope>
    <source>
        <strain evidence="2">UCMA15901</strain>
    </source>
</reference>
<dbReference type="Proteomes" id="UP001275867">
    <property type="component" value="Unassembled WGS sequence"/>
</dbReference>
<evidence type="ECO:0000313" key="3">
    <source>
        <dbReference type="EMBL" id="OAD63564.1"/>
    </source>
</evidence>
<evidence type="ECO:0000259" key="1">
    <source>
        <dbReference type="Pfam" id="PF18050"/>
    </source>
</evidence>
<dbReference type="EMBL" id="LXND01000066">
    <property type="protein sequence ID" value="OAD63564.1"/>
    <property type="molecule type" value="Genomic_DNA"/>
</dbReference>
<accession>A0AAP5TEX4</accession>
<reference evidence="3 4" key="1">
    <citation type="submission" date="2016-05" db="EMBL/GenBank/DDBJ databases">
        <title>Draft genome sequence of Pediococcus parvulus 2.6, a probiotic beta-glucan producer strain.</title>
        <authorList>
            <person name="Mohedano M.L."/>
            <person name="Perez-Ramos A."/>
            <person name="Duenas M.T."/>
            <person name="Lamontanara A."/>
            <person name="Orru L."/>
            <person name="Spano G."/>
            <person name="Capozzi V."/>
            <person name="Lopez P."/>
        </authorList>
    </citation>
    <scope>NUCLEOTIDE SEQUENCE [LARGE SCALE GENOMIC DNA]</scope>
    <source>
        <strain evidence="3 4">2.6</strain>
    </source>
</reference>
<sequence>MKITFNESAYLLEPEKNHTAAAIQKKFPQTLTLQRRGDIEYYAKLAFQPVTVGVTTTAQIHAGGLYYYEDWNVLSFQLQGADITPFKMIYLGELESTFVRLLRDAQSELTVKLSND</sequence>
<dbReference type="Proteomes" id="UP000077280">
    <property type="component" value="Unassembled WGS sequence"/>
</dbReference>
<name>A0AAP5TEX4_9LACO</name>
<organism evidence="2 5">
    <name type="scientific">Pediococcus parvulus</name>
    <dbReference type="NCBI Taxonomy" id="54062"/>
    <lineage>
        <taxon>Bacteria</taxon>
        <taxon>Bacillati</taxon>
        <taxon>Bacillota</taxon>
        <taxon>Bacilli</taxon>
        <taxon>Lactobacillales</taxon>
        <taxon>Lactobacillaceae</taxon>
        <taxon>Pediococcus</taxon>
    </lineage>
</organism>
<evidence type="ECO:0000313" key="5">
    <source>
        <dbReference type="Proteomes" id="UP001275867"/>
    </source>
</evidence>